<dbReference type="PANTHER" id="PTHR15020:SF50">
    <property type="entry name" value="UPF0659 PROTEIN YMR090W"/>
    <property type="match status" value="1"/>
</dbReference>
<dbReference type="PANTHER" id="PTHR15020">
    <property type="entry name" value="FLAVIN REDUCTASE-RELATED"/>
    <property type="match status" value="1"/>
</dbReference>
<dbReference type="Gene3D" id="3.40.50.720">
    <property type="entry name" value="NAD(P)-binding Rossmann-like Domain"/>
    <property type="match status" value="1"/>
</dbReference>
<dbReference type="Pfam" id="PF13460">
    <property type="entry name" value="NAD_binding_10"/>
    <property type="match status" value="1"/>
</dbReference>
<dbReference type="InterPro" id="IPR036291">
    <property type="entry name" value="NAD(P)-bd_dom_sf"/>
</dbReference>
<feature type="domain" description="NAD(P)-binding" evidence="1">
    <location>
        <begin position="7"/>
        <end position="191"/>
    </location>
</feature>
<reference evidence="3" key="1">
    <citation type="journal article" date="2019" name="Int. J. Syst. Evol. Microbiol.">
        <title>The Global Catalogue of Microorganisms (GCM) 10K type strain sequencing project: providing services to taxonomists for standard genome sequencing and annotation.</title>
        <authorList>
            <consortium name="The Broad Institute Genomics Platform"/>
            <consortium name="The Broad Institute Genome Sequencing Center for Infectious Disease"/>
            <person name="Wu L."/>
            <person name="Ma J."/>
        </authorList>
    </citation>
    <scope>NUCLEOTIDE SEQUENCE [LARGE SCALE GENOMIC DNA]</scope>
    <source>
        <strain evidence="3">CGMCC 1.15790</strain>
    </source>
</reference>
<accession>A0ABW0U4A1</accession>
<dbReference type="RefSeq" id="WP_270896380.1">
    <property type="nucleotide sequence ID" value="NZ_JBHSPF010000015.1"/>
</dbReference>
<keyword evidence="3" id="KW-1185">Reference proteome</keyword>
<comment type="caution">
    <text evidence="2">The sequence shown here is derived from an EMBL/GenBank/DDBJ whole genome shotgun (WGS) entry which is preliminary data.</text>
</comment>
<evidence type="ECO:0000313" key="3">
    <source>
        <dbReference type="Proteomes" id="UP001596143"/>
    </source>
</evidence>
<dbReference type="EMBL" id="JBHSPF010000015">
    <property type="protein sequence ID" value="MFC5627788.1"/>
    <property type="molecule type" value="Genomic_DNA"/>
</dbReference>
<organism evidence="2 3">
    <name type="scientific">Aliibacillus thermotolerans</name>
    <dbReference type="NCBI Taxonomy" id="1834418"/>
    <lineage>
        <taxon>Bacteria</taxon>
        <taxon>Bacillati</taxon>
        <taxon>Bacillota</taxon>
        <taxon>Bacilli</taxon>
        <taxon>Bacillales</taxon>
        <taxon>Bacillaceae</taxon>
        <taxon>Aliibacillus</taxon>
    </lineage>
</organism>
<sequence>MNVLLIGANGKIAREFVKKASQEKKEIQVKAMIRKEEQKEDLLQLGASEVVIADLEKDIHHAFTEVDAVIFAAGSGGHTGGDKTLLVDLWGAMKSVDAAKKHGIHRFCMISSMRAKTPEKGPESIRHYLVAKMVADDYLRDSGLDYTIIRPGILTNDAPTGHVHIQETIEETGEITRADVAHVLLSVLDNPNTYRKSFDVIGGDIPIEKAVAQI</sequence>
<evidence type="ECO:0000313" key="2">
    <source>
        <dbReference type="EMBL" id="MFC5627788.1"/>
    </source>
</evidence>
<dbReference type="Proteomes" id="UP001596143">
    <property type="component" value="Unassembled WGS sequence"/>
</dbReference>
<name>A0ABW0U4A1_9BACI</name>
<dbReference type="CDD" id="cd05243">
    <property type="entry name" value="SDR_a5"/>
    <property type="match status" value="1"/>
</dbReference>
<dbReference type="InterPro" id="IPR016040">
    <property type="entry name" value="NAD(P)-bd_dom"/>
</dbReference>
<gene>
    <name evidence="2" type="ORF">ACFPTR_02630</name>
</gene>
<dbReference type="SUPFAM" id="SSF51735">
    <property type="entry name" value="NAD(P)-binding Rossmann-fold domains"/>
    <property type="match status" value="1"/>
</dbReference>
<evidence type="ECO:0000259" key="1">
    <source>
        <dbReference type="Pfam" id="PF13460"/>
    </source>
</evidence>
<protein>
    <submittedName>
        <fullName evidence="2">SDR family oxidoreductase</fullName>
    </submittedName>
</protein>
<proteinExistence type="predicted"/>